<dbReference type="InterPro" id="IPR017850">
    <property type="entry name" value="Alkaline_phosphatase_core_sf"/>
</dbReference>
<dbReference type="EMBL" id="JANTYZ010000001">
    <property type="protein sequence ID" value="MCS3864154.1"/>
    <property type="molecule type" value="Genomic_DNA"/>
</dbReference>
<organism evidence="3 4">
    <name type="scientific">Salinibacter ruber</name>
    <dbReference type="NCBI Taxonomy" id="146919"/>
    <lineage>
        <taxon>Bacteria</taxon>
        <taxon>Pseudomonadati</taxon>
        <taxon>Rhodothermota</taxon>
        <taxon>Rhodothermia</taxon>
        <taxon>Rhodothermales</taxon>
        <taxon>Salinibacteraceae</taxon>
        <taxon>Salinibacter</taxon>
    </lineage>
</organism>
<keyword evidence="2" id="KW-1133">Transmembrane helix</keyword>
<feature type="transmembrane region" description="Helical" evidence="2">
    <location>
        <begin position="69"/>
        <end position="87"/>
    </location>
</feature>
<dbReference type="AlphaFoldDB" id="A0A9X2R5Z6"/>
<keyword evidence="2" id="KW-0472">Membrane</keyword>
<dbReference type="Gene3D" id="3.40.720.10">
    <property type="entry name" value="Alkaline Phosphatase, subunit A"/>
    <property type="match status" value="1"/>
</dbReference>
<gene>
    <name evidence="3" type="ORF">GGP82_000685</name>
</gene>
<reference evidence="3" key="1">
    <citation type="submission" date="2022-08" db="EMBL/GenBank/DDBJ databases">
        <title>Genomic Encyclopedia of Type Strains, Phase V (KMG-V): Genome sequencing to study the core and pangenomes of soil and plant-associated prokaryotes.</title>
        <authorList>
            <person name="Whitman W."/>
        </authorList>
    </citation>
    <scope>NUCLEOTIDE SEQUENCE</scope>
    <source>
        <strain evidence="3">SP2016B</strain>
    </source>
</reference>
<accession>A0A9X2R5Z6</accession>
<feature type="transmembrane region" description="Helical" evidence="2">
    <location>
        <begin position="12"/>
        <end position="32"/>
    </location>
</feature>
<evidence type="ECO:0000256" key="2">
    <source>
        <dbReference type="SAM" id="Phobius"/>
    </source>
</evidence>
<dbReference type="RefSeq" id="WP_259083076.1">
    <property type="nucleotide sequence ID" value="NZ_JANTYZ010000001.1"/>
</dbReference>
<protein>
    <recommendedName>
        <fullName evidence="5">Sulfatase N-terminal domain-containing protein</fullName>
    </recommendedName>
</protein>
<sequence length="594" mass="65747">MSTRWHTSVSAPGQVWVSFVGAWGLLTLLPFLPALATPRPRSPYFPLCVEVLVLGTAVVYTHRTRWTRTARLGAGLGLGLLLLYEVYDATVYVATRRSGILYEDLQYVDNLSYLMLDLWSWRVGVLAVLALAGIGGVGGLVAWGLRTVGRTGRYGGCRAALLAVHLAAWPLVAVVGPALELGPVNMTYQSSGERTRVRTTTTRAVANARASLRLQTMLDSMRTAPVDSAYAAYDTLALDRRPSIYLLMVESYGSTLNAHPSLRAPYRALMRRTDSVFAANGWHRATARSDIPVRGGRSWLSIASLLTGTRVGHQLLFNQFQAASDDSTRKVPHLVRFLDGQGYRTVALQPFTFERPGLPVRNLYDFDVPTYRDDLNYRGPSYGLADAPDQYSLHHTHETHLAPSPDPFFLFFETVDSHSLWNYGLPPYLDDWTRFNEQTEATRSPHPNAESFPPVFLPDSITAPTIYDQPTPLRYLRHVAHELRVLREYLVEKAPPGSLVLLLGDHQPPLIDSADRTVPLHVLSTDSTLVAHARQHGFTEGLLPTPESPTLRQEGLYSFLVRLLAAHDRGTAPADTTALPPLRPRGVPPSLLVP</sequence>
<keyword evidence="2" id="KW-0812">Transmembrane</keyword>
<evidence type="ECO:0008006" key="5">
    <source>
        <dbReference type="Google" id="ProtNLM"/>
    </source>
</evidence>
<feature type="transmembrane region" description="Helical" evidence="2">
    <location>
        <begin position="119"/>
        <end position="145"/>
    </location>
</feature>
<evidence type="ECO:0000313" key="3">
    <source>
        <dbReference type="EMBL" id="MCS3864154.1"/>
    </source>
</evidence>
<dbReference type="SUPFAM" id="SSF53649">
    <property type="entry name" value="Alkaline phosphatase-like"/>
    <property type="match status" value="1"/>
</dbReference>
<proteinExistence type="predicted"/>
<comment type="caution">
    <text evidence="3">The sequence shown here is derived from an EMBL/GenBank/DDBJ whole genome shotgun (WGS) entry which is preliminary data.</text>
</comment>
<feature type="transmembrane region" description="Helical" evidence="2">
    <location>
        <begin position="157"/>
        <end position="179"/>
    </location>
</feature>
<evidence type="ECO:0000256" key="1">
    <source>
        <dbReference type="SAM" id="MobiDB-lite"/>
    </source>
</evidence>
<feature type="region of interest" description="Disordered" evidence="1">
    <location>
        <begin position="571"/>
        <end position="594"/>
    </location>
</feature>
<evidence type="ECO:0000313" key="4">
    <source>
        <dbReference type="Proteomes" id="UP001155034"/>
    </source>
</evidence>
<dbReference type="Proteomes" id="UP001155034">
    <property type="component" value="Unassembled WGS sequence"/>
</dbReference>
<name>A0A9X2R5Z6_9BACT</name>